<dbReference type="Proteomes" id="UP000003688">
    <property type="component" value="Unassembled WGS sequence"/>
</dbReference>
<protein>
    <submittedName>
        <fullName evidence="1">Uncharacterized protein</fullName>
    </submittedName>
</protein>
<gene>
    <name evidence="1" type="ORF">Cflav_PD6336</name>
</gene>
<proteinExistence type="predicted"/>
<dbReference type="RefSeq" id="WP_007413813.1">
    <property type="nucleotide sequence ID" value="NZ_ABOX02000006.1"/>
</dbReference>
<comment type="caution">
    <text evidence="1">The sequence shown here is derived from an EMBL/GenBank/DDBJ whole genome shotgun (WGS) entry which is preliminary data.</text>
</comment>
<dbReference type="AlphaFoldDB" id="B9XDB5"/>
<name>B9XDB5_PEDPL</name>
<reference evidence="1 2" key="1">
    <citation type="journal article" date="2011" name="J. Bacteriol.">
        <title>Genome sequence of 'Pedosphaera parvula' Ellin514, an aerobic Verrucomicrobial isolate from pasture soil.</title>
        <authorList>
            <person name="Kant R."/>
            <person name="van Passel M.W."/>
            <person name="Sangwan P."/>
            <person name="Palva A."/>
            <person name="Lucas S."/>
            <person name="Copeland A."/>
            <person name="Lapidus A."/>
            <person name="Glavina Del Rio T."/>
            <person name="Dalin E."/>
            <person name="Tice H."/>
            <person name="Bruce D."/>
            <person name="Goodwin L."/>
            <person name="Pitluck S."/>
            <person name="Chertkov O."/>
            <person name="Larimer F.W."/>
            <person name="Land M.L."/>
            <person name="Hauser L."/>
            <person name="Brettin T.S."/>
            <person name="Detter J.C."/>
            <person name="Han S."/>
            <person name="de Vos W.M."/>
            <person name="Janssen P.H."/>
            <person name="Smidt H."/>
        </authorList>
    </citation>
    <scope>NUCLEOTIDE SEQUENCE [LARGE SCALE GENOMIC DNA]</scope>
    <source>
        <strain evidence="1 2">Ellin514</strain>
    </source>
</reference>
<sequence>MESLVACAKEIAEGEMNLVTPIAKRENVPGGGIWIVGRLRELEEWGMISGALLVRRARSDAPYPRGSWWDWSRGAHPRERVRIGLDRGHC</sequence>
<accession>B9XDB5</accession>
<organism evidence="1 2">
    <name type="scientific">Pedosphaera parvula (strain Ellin514)</name>
    <dbReference type="NCBI Taxonomy" id="320771"/>
    <lineage>
        <taxon>Bacteria</taxon>
        <taxon>Pseudomonadati</taxon>
        <taxon>Verrucomicrobiota</taxon>
        <taxon>Pedosphaerae</taxon>
        <taxon>Pedosphaerales</taxon>
        <taxon>Pedosphaeraceae</taxon>
        <taxon>Pedosphaera</taxon>
    </lineage>
</organism>
<evidence type="ECO:0000313" key="1">
    <source>
        <dbReference type="EMBL" id="EEF62061.1"/>
    </source>
</evidence>
<keyword evidence="2" id="KW-1185">Reference proteome</keyword>
<evidence type="ECO:0000313" key="2">
    <source>
        <dbReference type="Proteomes" id="UP000003688"/>
    </source>
</evidence>
<dbReference type="EMBL" id="ABOX02000006">
    <property type="protein sequence ID" value="EEF62061.1"/>
    <property type="molecule type" value="Genomic_DNA"/>
</dbReference>